<accession>A0A9P6UAF3</accession>
<evidence type="ECO:0000256" key="3">
    <source>
        <dbReference type="ARBA" id="ARBA00022737"/>
    </source>
</evidence>
<gene>
    <name evidence="10" type="ORF">BG011_002915</name>
</gene>
<evidence type="ECO:0000256" key="1">
    <source>
        <dbReference type="ARBA" id="ARBA00004123"/>
    </source>
</evidence>
<evidence type="ECO:0000256" key="8">
    <source>
        <dbReference type="SAM" id="MobiDB-lite"/>
    </source>
</evidence>
<organism evidence="10 11">
    <name type="scientific">Mortierella polycephala</name>
    <dbReference type="NCBI Taxonomy" id="41804"/>
    <lineage>
        <taxon>Eukaryota</taxon>
        <taxon>Fungi</taxon>
        <taxon>Fungi incertae sedis</taxon>
        <taxon>Mucoromycota</taxon>
        <taxon>Mortierellomycotina</taxon>
        <taxon>Mortierellomycetes</taxon>
        <taxon>Mortierellales</taxon>
        <taxon>Mortierellaceae</taxon>
        <taxon>Mortierella</taxon>
    </lineage>
</organism>
<feature type="region of interest" description="Disordered" evidence="8">
    <location>
        <begin position="188"/>
        <end position="222"/>
    </location>
</feature>
<comment type="subcellular location">
    <subcellularLocation>
        <location evidence="1">Nucleus</location>
    </subcellularLocation>
</comment>
<evidence type="ECO:0000313" key="11">
    <source>
        <dbReference type="Proteomes" id="UP000726737"/>
    </source>
</evidence>
<feature type="region of interest" description="Disordered" evidence="8">
    <location>
        <begin position="636"/>
        <end position="668"/>
    </location>
</feature>
<dbReference type="OrthoDB" id="3437960at2759"/>
<dbReference type="EMBL" id="JAAAJA010000002">
    <property type="protein sequence ID" value="KAG0267607.1"/>
    <property type="molecule type" value="Genomic_DNA"/>
</dbReference>
<dbReference type="InterPro" id="IPR036236">
    <property type="entry name" value="Znf_C2H2_sf"/>
</dbReference>
<feature type="compositionally biased region" description="Low complexity" evidence="8">
    <location>
        <begin position="313"/>
        <end position="328"/>
    </location>
</feature>
<sequence length="787" mass="83416">MHAQYHQQQLLIRQQQQQQQIQYQQQQLQMQLQSQLQQTSLAKGASMFQQQQQQAVQQQQQHRLPDGQCNLLLQRNLQQQQQQQQGFPLALSMPFEPMQQQQQDVTSPKQQQQNRNRFITASESTTPLTPHSADVVSWPMVGINGFGHTAMYMHPQQFHQQQLGSSTTIQSMTPDQFMGNDFDWISGMNDLTPGSKANHSRNATESGLAPPMSSSASSSSSVSTSSASTVVMSSSGDGNSNSVEIYHALVAAASNAPVSAASMVATMVASPPLSFSSRISMPSPGLPSGATDQANAGSSPTSKAARRRRTKEPSPATSSSTSESMTATHFSPVQTPAMLTPLSPMTPYADGPRFMHHHQHQHQPQHQPSPLQRSNVLDISAEDGTQSLATPPSTSSVVYNGSSTGLFDMLSSPPSNKPDHISMFGQHQRVLSAASQESRNGGLSMSSSPIPKAVAHLRCSSNNINGHQGPSSSLAIQSISLSTARHDGSSPDVESIMKLERSVSIANSNSSRASQTSPDMDAIANGDIDADADGEAFLEPPFDMDAEVSSDVDLRMDSKRSSMVTGMVGVEGVAALEEDDSDPESNRPASCPHCHKEFQSKGLLRSHIVSHSSDRPFVCWDCADKSYKRNHDLLRHRREKHNADGNVVPSRGSNRNNNVNREAGASSSADRLGLGLELGTGLSAVTGNAGGASGLGHQSSCASASVGAPSAPESVVAVAGGRKRKLSGPGPKTPTLISSTTNMMSVMPPGSTSSALNRSNSVVATSAIAATAAIIASAGAYLASSVI</sequence>
<protein>
    <recommendedName>
        <fullName evidence="9">C2H2-type domain-containing protein</fullName>
    </recommendedName>
</protein>
<feature type="compositionally biased region" description="Polar residues" evidence="8">
    <location>
        <begin position="290"/>
        <end position="302"/>
    </location>
</feature>
<keyword evidence="2" id="KW-0479">Metal-binding</keyword>
<evidence type="ECO:0000256" key="7">
    <source>
        <dbReference type="PROSITE-ProRule" id="PRU00042"/>
    </source>
</evidence>
<feature type="compositionally biased region" description="Basic residues" evidence="8">
    <location>
        <begin position="354"/>
        <end position="363"/>
    </location>
</feature>
<dbReference type="PANTHER" id="PTHR16515:SF49">
    <property type="entry name" value="GASTRULA ZINC FINGER PROTEIN XLCGF49.1-LIKE-RELATED"/>
    <property type="match status" value="1"/>
</dbReference>
<evidence type="ECO:0000256" key="5">
    <source>
        <dbReference type="ARBA" id="ARBA00022833"/>
    </source>
</evidence>
<feature type="compositionally biased region" description="Polar residues" evidence="8">
    <location>
        <begin position="433"/>
        <end position="449"/>
    </location>
</feature>
<keyword evidence="3" id="KW-0677">Repeat</keyword>
<keyword evidence="4 7" id="KW-0863">Zinc-finger</keyword>
<keyword evidence="11" id="KW-1185">Reference proteome</keyword>
<dbReference type="PROSITE" id="PS00028">
    <property type="entry name" value="ZINC_FINGER_C2H2_1"/>
    <property type="match status" value="1"/>
</dbReference>
<feature type="compositionally biased region" description="Polar residues" evidence="8">
    <location>
        <begin position="195"/>
        <end position="205"/>
    </location>
</feature>
<feature type="region of interest" description="Disordered" evidence="8">
    <location>
        <begin position="429"/>
        <end position="449"/>
    </location>
</feature>
<evidence type="ECO:0000256" key="4">
    <source>
        <dbReference type="ARBA" id="ARBA00022771"/>
    </source>
</evidence>
<name>A0A9P6UAF3_9FUNG</name>
<dbReference type="GO" id="GO:0010468">
    <property type="term" value="P:regulation of gene expression"/>
    <property type="evidence" value="ECO:0007669"/>
    <property type="project" value="TreeGrafter"/>
</dbReference>
<keyword evidence="5" id="KW-0862">Zinc</keyword>
<feature type="region of interest" description="Disordered" evidence="8">
    <location>
        <begin position="715"/>
        <end position="734"/>
    </location>
</feature>
<feature type="compositionally biased region" description="Low complexity" evidence="8">
    <location>
        <begin position="212"/>
        <end position="222"/>
    </location>
</feature>
<dbReference type="InterPro" id="IPR050331">
    <property type="entry name" value="Zinc_finger"/>
</dbReference>
<keyword evidence="6" id="KW-0539">Nucleus</keyword>
<dbReference type="GO" id="GO:0005634">
    <property type="term" value="C:nucleus"/>
    <property type="evidence" value="ECO:0007669"/>
    <property type="project" value="UniProtKB-SubCell"/>
</dbReference>
<dbReference type="Proteomes" id="UP000726737">
    <property type="component" value="Unassembled WGS sequence"/>
</dbReference>
<proteinExistence type="predicted"/>
<feature type="region of interest" description="Disordered" evidence="8">
    <location>
        <begin position="279"/>
        <end position="371"/>
    </location>
</feature>
<dbReference type="GO" id="GO:0008270">
    <property type="term" value="F:zinc ion binding"/>
    <property type="evidence" value="ECO:0007669"/>
    <property type="project" value="UniProtKB-KW"/>
</dbReference>
<dbReference type="SUPFAM" id="SSF57667">
    <property type="entry name" value="beta-beta-alpha zinc fingers"/>
    <property type="match status" value="1"/>
</dbReference>
<feature type="compositionally biased region" description="Low complexity" evidence="8">
    <location>
        <begin position="646"/>
        <end position="661"/>
    </location>
</feature>
<dbReference type="SMART" id="SM00355">
    <property type="entry name" value="ZnF_C2H2"/>
    <property type="match status" value="2"/>
</dbReference>
<dbReference type="PROSITE" id="PS50157">
    <property type="entry name" value="ZINC_FINGER_C2H2_2"/>
    <property type="match status" value="1"/>
</dbReference>
<evidence type="ECO:0000256" key="2">
    <source>
        <dbReference type="ARBA" id="ARBA00022723"/>
    </source>
</evidence>
<reference evidence="10" key="1">
    <citation type="journal article" date="2020" name="Fungal Divers.">
        <title>Resolving the Mortierellaceae phylogeny through synthesis of multi-gene phylogenetics and phylogenomics.</title>
        <authorList>
            <person name="Vandepol N."/>
            <person name="Liber J."/>
            <person name="Desiro A."/>
            <person name="Na H."/>
            <person name="Kennedy M."/>
            <person name="Barry K."/>
            <person name="Grigoriev I.V."/>
            <person name="Miller A.N."/>
            <person name="O'Donnell K."/>
            <person name="Stajich J.E."/>
            <person name="Bonito G."/>
        </authorList>
    </citation>
    <scope>NUCLEOTIDE SEQUENCE</scope>
    <source>
        <strain evidence="10">KOD948</strain>
    </source>
</reference>
<evidence type="ECO:0000256" key="6">
    <source>
        <dbReference type="ARBA" id="ARBA00023242"/>
    </source>
</evidence>
<evidence type="ECO:0000313" key="10">
    <source>
        <dbReference type="EMBL" id="KAG0267607.1"/>
    </source>
</evidence>
<feature type="domain" description="C2H2-type" evidence="9">
    <location>
        <begin position="589"/>
        <end position="616"/>
    </location>
</feature>
<dbReference type="PANTHER" id="PTHR16515">
    <property type="entry name" value="PR DOMAIN ZINC FINGER PROTEIN"/>
    <property type="match status" value="1"/>
</dbReference>
<evidence type="ECO:0000259" key="9">
    <source>
        <dbReference type="PROSITE" id="PS50157"/>
    </source>
</evidence>
<comment type="caution">
    <text evidence="10">The sequence shown here is derived from an EMBL/GenBank/DDBJ whole genome shotgun (WGS) entry which is preliminary data.</text>
</comment>
<dbReference type="InterPro" id="IPR013087">
    <property type="entry name" value="Znf_C2H2_type"/>
</dbReference>
<dbReference type="AlphaFoldDB" id="A0A9P6UAF3"/>
<dbReference type="Gene3D" id="3.30.160.60">
    <property type="entry name" value="Classic Zinc Finger"/>
    <property type="match status" value="2"/>
</dbReference>